<dbReference type="InterPro" id="IPR027417">
    <property type="entry name" value="P-loop_NTPase"/>
</dbReference>
<dbReference type="InterPro" id="IPR003593">
    <property type="entry name" value="AAA+_ATPase"/>
</dbReference>
<evidence type="ECO:0000313" key="10">
    <source>
        <dbReference type="EMBL" id="MFC4336719.1"/>
    </source>
</evidence>
<gene>
    <name evidence="10" type="ORF">ACFPET_16080</name>
</gene>
<dbReference type="SUPFAM" id="SSF90123">
    <property type="entry name" value="ABC transporter transmembrane region"/>
    <property type="match status" value="1"/>
</dbReference>
<dbReference type="InterPro" id="IPR039421">
    <property type="entry name" value="Type_1_exporter"/>
</dbReference>
<evidence type="ECO:0000256" key="5">
    <source>
        <dbReference type="ARBA" id="ARBA00022989"/>
    </source>
</evidence>
<dbReference type="Gene3D" id="3.40.50.300">
    <property type="entry name" value="P-loop containing nucleotide triphosphate hydrolases"/>
    <property type="match status" value="1"/>
</dbReference>
<dbReference type="PANTHER" id="PTHR43394">
    <property type="entry name" value="ATP-DEPENDENT PERMEASE MDL1, MITOCHONDRIAL"/>
    <property type="match status" value="1"/>
</dbReference>
<evidence type="ECO:0000259" key="9">
    <source>
        <dbReference type="PROSITE" id="PS50929"/>
    </source>
</evidence>
<name>A0ABV8U0T8_9ACTN</name>
<reference evidence="11" key="1">
    <citation type="journal article" date="2019" name="Int. J. Syst. Evol. Microbiol.">
        <title>The Global Catalogue of Microorganisms (GCM) 10K type strain sequencing project: providing services to taxonomists for standard genome sequencing and annotation.</title>
        <authorList>
            <consortium name="The Broad Institute Genomics Platform"/>
            <consortium name="The Broad Institute Genome Sequencing Center for Infectious Disease"/>
            <person name="Wu L."/>
            <person name="Ma J."/>
        </authorList>
    </citation>
    <scope>NUCLEOTIDE SEQUENCE [LARGE SCALE GENOMIC DNA]</scope>
    <source>
        <strain evidence="11">IBRC-M 10908</strain>
    </source>
</reference>
<organism evidence="10 11">
    <name type="scientific">Salininema proteolyticum</name>
    <dbReference type="NCBI Taxonomy" id="1607685"/>
    <lineage>
        <taxon>Bacteria</taxon>
        <taxon>Bacillati</taxon>
        <taxon>Actinomycetota</taxon>
        <taxon>Actinomycetes</taxon>
        <taxon>Glycomycetales</taxon>
        <taxon>Glycomycetaceae</taxon>
        <taxon>Salininema</taxon>
    </lineage>
</organism>
<dbReference type="InterPro" id="IPR036640">
    <property type="entry name" value="ABC1_TM_sf"/>
</dbReference>
<dbReference type="GO" id="GO:0005524">
    <property type="term" value="F:ATP binding"/>
    <property type="evidence" value="ECO:0007669"/>
    <property type="project" value="UniProtKB-KW"/>
</dbReference>
<dbReference type="SUPFAM" id="SSF52540">
    <property type="entry name" value="P-loop containing nucleoside triphosphate hydrolases"/>
    <property type="match status" value="1"/>
</dbReference>
<dbReference type="CDD" id="cd07346">
    <property type="entry name" value="ABC_6TM_exporters"/>
    <property type="match status" value="1"/>
</dbReference>
<keyword evidence="3" id="KW-0547">Nucleotide-binding</keyword>
<protein>
    <submittedName>
        <fullName evidence="10">ABC transporter ATP-binding protein</fullName>
    </submittedName>
</protein>
<evidence type="ECO:0000259" key="8">
    <source>
        <dbReference type="PROSITE" id="PS50893"/>
    </source>
</evidence>
<evidence type="ECO:0000256" key="4">
    <source>
        <dbReference type="ARBA" id="ARBA00022840"/>
    </source>
</evidence>
<feature type="transmembrane region" description="Helical" evidence="7">
    <location>
        <begin position="167"/>
        <end position="185"/>
    </location>
</feature>
<dbReference type="EMBL" id="JBHSDK010000021">
    <property type="protein sequence ID" value="MFC4336719.1"/>
    <property type="molecule type" value="Genomic_DNA"/>
</dbReference>
<dbReference type="InterPro" id="IPR003439">
    <property type="entry name" value="ABC_transporter-like_ATP-bd"/>
</dbReference>
<feature type="domain" description="ABC transmembrane type-1" evidence="9">
    <location>
        <begin position="28"/>
        <end position="309"/>
    </location>
</feature>
<evidence type="ECO:0000256" key="6">
    <source>
        <dbReference type="ARBA" id="ARBA00023136"/>
    </source>
</evidence>
<dbReference type="Pfam" id="PF00005">
    <property type="entry name" value="ABC_tran"/>
    <property type="match status" value="1"/>
</dbReference>
<feature type="transmembrane region" description="Helical" evidence="7">
    <location>
        <begin position="140"/>
        <end position="161"/>
    </location>
</feature>
<dbReference type="Gene3D" id="1.20.1560.10">
    <property type="entry name" value="ABC transporter type 1, transmembrane domain"/>
    <property type="match status" value="1"/>
</dbReference>
<dbReference type="Pfam" id="PF00664">
    <property type="entry name" value="ABC_membrane"/>
    <property type="match status" value="1"/>
</dbReference>
<evidence type="ECO:0000256" key="1">
    <source>
        <dbReference type="ARBA" id="ARBA00004651"/>
    </source>
</evidence>
<evidence type="ECO:0000313" key="11">
    <source>
        <dbReference type="Proteomes" id="UP001595823"/>
    </source>
</evidence>
<feature type="transmembrane region" description="Helical" evidence="7">
    <location>
        <begin position="256"/>
        <end position="274"/>
    </location>
</feature>
<feature type="transmembrane region" description="Helical" evidence="7">
    <location>
        <begin position="63"/>
        <end position="88"/>
    </location>
</feature>
<dbReference type="PROSITE" id="PS50893">
    <property type="entry name" value="ABC_TRANSPORTER_2"/>
    <property type="match status" value="1"/>
</dbReference>
<comment type="caution">
    <text evidence="10">The sequence shown here is derived from an EMBL/GenBank/DDBJ whole genome shotgun (WGS) entry which is preliminary data.</text>
</comment>
<keyword evidence="2 7" id="KW-0812">Transmembrane</keyword>
<accession>A0ABV8U0T8</accession>
<keyword evidence="5 7" id="KW-1133">Transmembrane helix</keyword>
<dbReference type="SMART" id="SM00382">
    <property type="entry name" value="AAA"/>
    <property type="match status" value="1"/>
</dbReference>
<feature type="domain" description="ABC transporter" evidence="8">
    <location>
        <begin position="340"/>
        <end position="573"/>
    </location>
</feature>
<sequence>MSTLPVASARETWTNAKRHFRRTRGRIVLIVALFAATAAVAVVPSWVLGRLVQDFTGGRADTLGFWIALASGFVVAQGAFTVVSRYVAGRWTEEMMRGLRDEFVDDALHVDPTDLDNAKVGDVTSRATTDVSVLTEALRFGFPMAAVSAITVAVITVALAVISPLMALSLVFGCLFMYPGSRWALKRALRVNKNEFAARAETTDKASENITGSRTVEALRLRPLREAAVDESIRQYWRWGRWSMVIRNVFFPSIDIGKNMILLAAIVLGTVGHLNGWADLGAVVTGLLLLRIVSEPLAMLVIFFQSVMQGAASFARIIGLAEVRNDGDASSVAGPEPGGIALESVSFSYNDRPVVSDVSLTVAPGEKVAVVGASGSGKTTLARLITGSLHAEVGAVLVDGLDATGLSHQQHRRIALLVNQEHHVFAATVRQNLTLGSPEASDSDLRRALKVVGAESWAESLPDGLETPLGQGGEDVDDTVAQRLALARILVSDASILILDEATALLPGHDARSVEARFASFAEDRTVITIAHRLSAARDADRVLVMDRGRIVEDGAHADLVDQGGTYARLWKAWAA</sequence>
<evidence type="ECO:0000256" key="7">
    <source>
        <dbReference type="SAM" id="Phobius"/>
    </source>
</evidence>
<proteinExistence type="predicted"/>
<dbReference type="InterPro" id="IPR011527">
    <property type="entry name" value="ABC1_TM_dom"/>
</dbReference>
<dbReference type="RefSeq" id="WP_380622908.1">
    <property type="nucleotide sequence ID" value="NZ_JBHSDK010000021.1"/>
</dbReference>
<dbReference type="Proteomes" id="UP001595823">
    <property type="component" value="Unassembled WGS sequence"/>
</dbReference>
<dbReference type="PANTHER" id="PTHR43394:SF1">
    <property type="entry name" value="ATP-BINDING CASSETTE SUB-FAMILY B MEMBER 10, MITOCHONDRIAL"/>
    <property type="match status" value="1"/>
</dbReference>
<keyword evidence="4 10" id="KW-0067">ATP-binding</keyword>
<feature type="transmembrane region" description="Helical" evidence="7">
    <location>
        <begin position="27"/>
        <end position="48"/>
    </location>
</feature>
<evidence type="ECO:0000256" key="3">
    <source>
        <dbReference type="ARBA" id="ARBA00022741"/>
    </source>
</evidence>
<feature type="transmembrane region" description="Helical" evidence="7">
    <location>
        <begin position="280"/>
        <end position="304"/>
    </location>
</feature>
<keyword evidence="11" id="KW-1185">Reference proteome</keyword>
<evidence type="ECO:0000256" key="2">
    <source>
        <dbReference type="ARBA" id="ARBA00022692"/>
    </source>
</evidence>
<dbReference type="PROSITE" id="PS50929">
    <property type="entry name" value="ABC_TM1F"/>
    <property type="match status" value="1"/>
</dbReference>
<comment type="subcellular location">
    <subcellularLocation>
        <location evidence="1">Cell membrane</location>
        <topology evidence="1">Multi-pass membrane protein</topology>
    </subcellularLocation>
</comment>
<keyword evidence="6 7" id="KW-0472">Membrane</keyword>